<reference evidence="1" key="1">
    <citation type="submission" date="2019-10" db="EMBL/GenBank/DDBJ databases">
        <authorList>
            <consortium name="DOE Joint Genome Institute"/>
            <person name="Kuo A."/>
            <person name="Miyauchi S."/>
            <person name="Kiss E."/>
            <person name="Drula E."/>
            <person name="Kohler A."/>
            <person name="Sanchez-Garcia M."/>
            <person name="Andreopoulos B."/>
            <person name="Barry K.W."/>
            <person name="Bonito G."/>
            <person name="Buee M."/>
            <person name="Carver A."/>
            <person name="Chen C."/>
            <person name="Cichocki N."/>
            <person name="Clum A."/>
            <person name="Culley D."/>
            <person name="Crous P.W."/>
            <person name="Fauchery L."/>
            <person name="Girlanda M."/>
            <person name="Hayes R."/>
            <person name="Keri Z."/>
            <person name="Labutti K."/>
            <person name="Lipzen A."/>
            <person name="Lombard V."/>
            <person name="Magnuson J."/>
            <person name="Maillard F."/>
            <person name="Morin E."/>
            <person name="Murat C."/>
            <person name="Nolan M."/>
            <person name="Ohm R."/>
            <person name="Pangilinan J."/>
            <person name="Pereira M."/>
            <person name="Perotto S."/>
            <person name="Peter M."/>
            <person name="Riley R."/>
            <person name="Sitrit Y."/>
            <person name="Stielow B."/>
            <person name="Szollosi G."/>
            <person name="Zifcakova L."/>
            <person name="Stursova M."/>
            <person name="Spatafora J.W."/>
            <person name="Tedersoo L."/>
            <person name="Vaario L.-M."/>
            <person name="Yamada A."/>
            <person name="Yan M."/>
            <person name="Wang P."/>
            <person name="Xu J."/>
            <person name="Bruns T."/>
            <person name="Baldrian P."/>
            <person name="Vilgalys R."/>
            <person name="Henrissat B."/>
            <person name="Grigoriev I.V."/>
            <person name="Hibbett D."/>
            <person name="Nagy L.G."/>
            <person name="Martin F.M."/>
        </authorList>
    </citation>
    <scope>NUCLEOTIDE SEQUENCE</scope>
    <source>
        <strain evidence="1">P2</strain>
    </source>
</reference>
<comment type="caution">
    <text evidence="1">The sequence shown here is derived from an EMBL/GenBank/DDBJ whole genome shotgun (WGS) entry which is preliminary data.</text>
</comment>
<protein>
    <submittedName>
        <fullName evidence="1">Uncharacterized protein</fullName>
    </submittedName>
</protein>
<proteinExistence type="predicted"/>
<dbReference type="EMBL" id="MU118141">
    <property type="protein sequence ID" value="KAF9644392.1"/>
    <property type="molecule type" value="Genomic_DNA"/>
</dbReference>
<organism evidence="1 2">
    <name type="scientific">Thelephora ganbajun</name>
    <name type="common">Ganba fungus</name>
    <dbReference type="NCBI Taxonomy" id="370292"/>
    <lineage>
        <taxon>Eukaryota</taxon>
        <taxon>Fungi</taxon>
        <taxon>Dikarya</taxon>
        <taxon>Basidiomycota</taxon>
        <taxon>Agaricomycotina</taxon>
        <taxon>Agaricomycetes</taxon>
        <taxon>Thelephorales</taxon>
        <taxon>Thelephoraceae</taxon>
        <taxon>Thelephora</taxon>
    </lineage>
</organism>
<evidence type="ECO:0000313" key="2">
    <source>
        <dbReference type="Proteomes" id="UP000886501"/>
    </source>
</evidence>
<reference evidence="1" key="2">
    <citation type="journal article" date="2020" name="Nat. Commun.">
        <title>Large-scale genome sequencing of mycorrhizal fungi provides insights into the early evolution of symbiotic traits.</title>
        <authorList>
            <person name="Miyauchi S."/>
            <person name="Kiss E."/>
            <person name="Kuo A."/>
            <person name="Drula E."/>
            <person name="Kohler A."/>
            <person name="Sanchez-Garcia M."/>
            <person name="Morin E."/>
            <person name="Andreopoulos B."/>
            <person name="Barry K.W."/>
            <person name="Bonito G."/>
            <person name="Buee M."/>
            <person name="Carver A."/>
            <person name="Chen C."/>
            <person name="Cichocki N."/>
            <person name="Clum A."/>
            <person name="Culley D."/>
            <person name="Crous P.W."/>
            <person name="Fauchery L."/>
            <person name="Girlanda M."/>
            <person name="Hayes R.D."/>
            <person name="Keri Z."/>
            <person name="LaButti K."/>
            <person name="Lipzen A."/>
            <person name="Lombard V."/>
            <person name="Magnuson J."/>
            <person name="Maillard F."/>
            <person name="Murat C."/>
            <person name="Nolan M."/>
            <person name="Ohm R.A."/>
            <person name="Pangilinan J."/>
            <person name="Pereira M.F."/>
            <person name="Perotto S."/>
            <person name="Peter M."/>
            <person name="Pfister S."/>
            <person name="Riley R."/>
            <person name="Sitrit Y."/>
            <person name="Stielow J.B."/>
            <person name="Szollosi G."/>
            <person name="Zifcakova L."/>
            <person name="Stursova M."/>
            <person name="Spatafora J.W."/>
            <person name="Tedersoo L."/>
            <person name="Vaario L.M."/>
            <person name="Yamada A."/>
            <person name="Yan M."/>
            <person name="Wang P."/>
            <person name="Xu J."/>
            <person name="Bruns T."/>
            <person name="Baldrian P."/>
            <person name="Vilgalys R."/>
            <person name="Dunand C."/>
            <person name="Henrissat B."/>
            <person name="Grigoriev I.V."/>
            <person name="Hibbett D."/>
            <person name="Nagy L.G."/>
            <person name="Martin F.M."/>
        </authorList>
    </citation>
    <scope>NUCLEOTIDE SEQUENCE</scope>
    <source>
        <strain evidence="1">P2</strain>
    </source>
</reference>
<keyword evidence="2" id="KW-1185">Reference proteome</keyword>
<evidence type="ECO:0000313" key="1">
    <source>
        <dbReference type="EMBL" id="KAF9644392.1"/>
    </source>
</evidence>
<name>A0ACB6Z4E4_THEGA</name>
<dbReference type="Proteomes" id="UP000886501">
    <property type="component" value="Unassembled WGS sequence"/>
</dbReference>
<sequence length="316" mass="37074">MSDGPGYRHRQLVLATNICNLLYRLCPSTYDEITPKIEYWIEYVLNERFTTTADLVDRVSSMTWDDRGSHSDISRFLKEFHDAPQRSDQARSFVDDLCLYIVKWFAVALTEDLQVNWDEDFVSKSGAPGFLRGVSFVGHLIGRGLLSHELVRHHLFKPLTVHYYNKDNHLKQSIRANAIYRLFTAAEHRSFPCPGCGREFGSKDAMDQHYNTEHYFERSEFDEFTTERARDQHYDAVHHWIECPECDREFKTKEAMDQHYSVKHRPKCSVCFNEFTTVAAMKQHYNAQHQLKCPDCSSYFTTESARDQVRFFPVIP</sequence>
<accession>A0ACB6Z4E4</accession>
<gene>
    <name evidence="1" type="ORF">BDM02DRAFT_3190631</name>
</gene>